<keyword evidence="12" id="KW-1185">Reference proteome</keyword>
<protein>
    <recommendedName>
        <fullName evidence="7 9">Uroporphyrinogen-III synthase</fullName>
        <ecNumber evidence="3 9">4.2.1.75</ecNumber>
    </recommendedName>
</protein>
<dbReference type="EC" id="4.2.1.75" evidence="3 9"/>
<keyword evidence="4 9" id="KW-0456">Lyase</keyword>
<comment type="catalytic activity">
    <reaction evidence="8 9">
        <text>hydroxymethylbilane = uroporphyrinogen III + H2O</text>
        <dbReference type="Rhea" id="RHEA:18965"/>
        <dbReference type="ChEBI" id="CHEBI:15377"/>
        <dbReference type="ChEBI" id="CHEBI:57308"/>
        <dbReference type="ChEBI" id="CHEBI:57845"/>
        <dbReference type="EC" id="4.2.1.75"/>
    </reaction>
</comment>
<feature type="domain" description="Tetrapyrrole biosynthesis uroporphyrinogen III synthase" evidence="10">
    <location>
        <begin position="15"/>
        <end position="229"/>
    </location>
</feature>
<dbReference type="SUPFAM" id="SSF69618">
    <property type="entry name" value="HemD-like"/>
    <property type="match status" value="1"/>
</dbReference>
<dbReference type="GO" id="GO:0006780">
    <property type="term" value="P:uroporphyrinogen III biosynthetic process"/>
    <property type="evidence" value="ECO:0007669"/>
    <property type="project" value="UniProtKB-UniRule"/>
</dbReference>
<comment type="pathway">
    <text evidence="1 9">Porphyrin-containing compound metabolism; protoporphyrin-IX biosynthesis; coproporphyrinogen-III from 5-aminolevulinate: step 3/4.</text>
</comment>
<dbReference type="Pfam" id="PF02602">
    <property type="entry name" value="HEM4"/>
    <property type="match status" value="1"/>
</dbReference>
<evidence type="ECO:0000259" key="10">
    <source>
        <dbReference type="Pfam" id="PF02602"/>
    </source>
</evidence>
<organism evidence="11 12">
    <name type="scientific">Varunaivibrio sulfuroxidans</name>
    <dbReference type="NCBI Taxonomy" id="1773489"/>
    <lineage>
        <taxon>Bacteria</taxon>
        <taxon>Pseudomonadati</taxon>
        <taxon>Pseudomonadota</taxon>
        <taxon>Alphaproteobacteria</taxon>
        <taxon>Rhodospirillales</taxon>
        <taxon>Magnetovibrionaceae</taxon>
        <taxon>Varunaivibrio</taxon>
    </lineage>
</organism>
<dbReference type="AlphaFoldDB" id="A0A4R3JHJ3"/>
<accession>A0A4R3JHJ3</accession>
<evidence type="ECO:0000256" key="7">
    <source>
        <dbReference type="ARBA" id="ARBA00040167"/>
    </source>
</evidence>
<comment type="caution">
    <text evidence="11">The sequence shown here is derived from an EMBL/GenBank/DDBJ whole genome shotgun (WGS) entry which is preliminary data.</text>
</comment>
<gene>
    <name evidence="11" type="ORF">EDD55_101143</name>
</gene>
<evidence type="ECO:0000256" key="6">
    <source>
        <dbReference type="ARBA" id="ARBA00037589"/>
    </source>
</evidence>
<evidence type="ECO:0000256" key="2">
    <source>
        <dbReference type="ARBA" id="ARBA00008133"/>
    </source>
</evidence>
<comment type="similarity">
    <text evidence="2 9">Belongs to the uroporphyrinogen-III synthase family.</text>
</comment>
<evidence type="ECO:0000256" key="5">
    <source>
        <dbReference type="ARBA" id="ARBA00023244"/>
    </source>
</evidence>
<evidence type="ECO:0000256" key="9">
    <source>
        <dbReference type="RuleBase" id="RU366031"/>
    </source>
</evidence>
<dbReference type="GO" id="GO:0006782">
    <property type="term" value="P:protoporphyrinogen IX biosynthetic process"/>
    <property type="evidence" value="ECO:0007669"/>
    <property type="project" value="UniProtKB-UniRule"/>
</dbReference>
<dbReference type="CDD" id="cd06578">
    <property type="entry name" value="HemD"/>
    <property type="match status" value="1"/>
</dbReference>
<keyword evidence="5 9" id="KW-0627">Porphyrin biosynthesis</keyword>
<reference evidence="11 12" key="1">
    <citation type="submission" date="2019-03" db="EMBL/GenBank/DDBJ databases">
        <title>Genomic Encyclopedia of Type Strains, Phase IV (KMG-IV): sequencing the most valuable type-strain genomes for metagenomic binning, comparative biology and taxonomic classification.</title>
        <authorList>
            <person name="Goeker M."/>
        </authorList>
    </citation>
    <scope>NUCLEOTIDE SEQUENCE [LARGE SCALE GENOMIC DNA]</scope>
    <source>
        <strain evidence="11 12">DSM 101688</strain>
    </source>
</reference>
<dbReference type="GO" id="GO:0004852">
    <property type="term" value="F:uroporphyrinogen-III synthase activity"/>
    <property type="evidence" value="ECO:0007669"/>
    <property type="project" value="UniProtKB-UniRule"/>
</dbReference>
<dbReference type="PANTHER" id="PTHR38042:SF1">
    <property type="entry name" value="UROPORPHYRINOGEN-III SYNTHASE, CHLOROPLASTIC"/>
    <property type="match status" value="1"/>
</dbReference>
<dbReference type="EMBL" id="SLZW01000001">
    <property type="protein sequence ID" value="TCS64813.1"/>
    <property type="molecule type" value="Genomic_DNA"/>
</dbReference>
<evidence type="ECO:0000313" key="12">
    <source>
        <dbReference type="Proteomes" id="UP000295304"/>
    </source>
</evidence>
<dbReference type="RefSeq" id="WP_132937562.1">
    <property type="nucleotide sequence ID" value="NZ_CP119676.1"/>
</dbReference>
<dbReference type="InterPro" id="IPR036108">
    <property type="entry name" value="4pyrrol_syn_uPrphyn_synt_sf"/>
</dbReference>
<sequence>MRILITRPAEDAAPLAARLHAMGLETRTVPLLTIHDLDGPPVDVSGVQALLATSANGVRAFARRSAERTVPVFAVGDATGRVAQEFGFTTVESAAGDVAALAQRVGARLTPGAGTLLHIAGSVLAGDLKDLVERQGFVYRRAVLYRAQTAQSLAPEIAAELRAGAFDAVVLYSPRTAQTFAELVRKANACEGLSDSVAYCLSAAVAEKIDAMTWGDIRIAARPEQDALLDLFAP</sequence>
<comment type="function">
    <text evidence="6 9">Catalyzes cyclization of the linear tetrapyrrole, hydroxymethylbilane, to the macrocyclic uroporphyrinogen III.</text>
</comment>
<dbReference type="OrthoDB" id="7163809at2"/>
<evidence type="ECO:0000313" key="11">
    <source>
        <dbReference type="EMBL" id="TCS64813.1"/>
    </source>
</evidence>
<dbReference type="InterPro" id="IPR039793">
    <property type="entry name" value="UROS/Hem4"/>
</dbReference>
<evidence type="ECO:0000256" key="1">
    <source>
        <dbReference type="ARBA" id="ARBA00004772"/>
    </source>
</evidence>
<dbReference type="UniPathway" id="UPA00251">
    <property type="reaction ID" value="UER00320"/>
</dbReference>
<dbReference type="InterPro" id="IPR003754">
    <property type="entry name" value="4pyrrol_synth_uPrphyn_synth"/>
</dbReference>
<evidence type="ECO:0000256" key="3">
    <source>
        <dbReference type="ARBA" id="ARBA00013109"/>
    </source>
</evidence>
<evidence type="ECO:0000256" key="8">
    <source>
        <dbReference type="ARBA" id="ARBA00048617"/>
    </source>
</evidence>
<dbReference type="Gene3D" id="3.40.50.10090">
    <property type="match status" value="2"/>
</dbReference>
<dbReference type="Proteomes" id="UP000295304">
    <property type="component" value="Unassembled WGS sequence"/>
</dbReference>
<name>A0A4R3JHJ3_9PROT</name>
<evidence type="ECO:0000256" key="4">
    <source>
        <dbReference type="ARBA" id="ARBA00023239"/>
    </source>
</evidence>
<proteinExistence type="inferred from homology"/>
<dbReference type="PANTHER" id="PTHR38042">
    <property type="entry name" value="UROPORPHYRINOGEN-III SYNTHASE, CHLOROPLASTIC"/>
    <property type="match status" value="1"/>
</dbReference>